<dbReference type="NCBIfam" id="TIGR03300">
    <property type="entry name" value="assembly_YfgL"/>
    <property type="match status" value="1"/>
</dbReference>
<evidence type="ECO:0000259" key="6">
    <source>
        <dbReference type="Pfam" id="PF13360"/>
    </source>
</evidence>
<dbReference type="Gene3D" id="2.130.10.10">
    <property type="entry name" value="YVTN repeat-like/Quinoprotein amine dehydrogenase"/>
    <property type="match status" value="1"/>
</dbReference>
<keyword evidence="2 4" id="KW-0472">Membrane</keyword>
<dbReference type="EMBL" id="DWUQ01000032">
    <property type="protein sequence ID" value="HJD43727.1"/>
    <property type="molecule type" value="Genomic_DNA"/>
</dbReference>
<comment type="subunit">
    <text evidence="4">Part of the Bam complex.</text>
</comment>
<dbReference type="GO" id="GO:0051205">
    <property type="term" value="P:protein insertion into membrane"/>
    <property type="evidence" value="ECO:0007669"/>
    <property type="project" value="UniProtKB-UniRule"/>
</dbReference>
<dbReference type="PROSITE" id="PS51257">
    <property type="entry name" value="PROKAR_LIPOPROTEIN"/>
    <property type="match status" value="1"/>
</dbReference>
<evidence type="ECO:0000313" key="7">
    <source>
        <dbReference type="EMBL" id="HJD43727.1"/>
    </source>
</evidence>
<evidence type="ECO:0000256" key="3">
    <source>
        <dbReference type="ARBA" id="ARBA00023237"/>
    </source>
</evidence>
<gene>
    <name evidence="4 7" type="primary">bamB</name>
    <name evidence="7" type="ORF">H9906_01690</name>
</gene>
<feature type="domain" description="Pyrrolo-quinoline quinone repeat" evidence="6">
    <location>
        <begin position="77"/>
        <end position="308"/>
    </location>
</feature>
<name>A0A9D2U8J6_9BURK</name>
<organism evidence="7 8">
    <name type="scientific">Candidatus Paenalcaligenes intestinipullorum</name>
    <dbReference type="NCBI Taxonomy" id="2838718"/>
    <lineage>
        <taxon>Bacteria</taxon>
        <taxon>Pseudomonadati</taxon>
        <taxon>Pseudomonadota</taxon>
        <taxon>Betaproteobacteria</taxon>
        <taxon>Burkholderiales</taxon>
        <taxon>Alcaligenaceae</taxon>
        <taxon>Paenalcaligenes</taxon>
    </lineage>
</organism>
<dbReference type="HAMAP" id="MF_00923">
    <property type="entry name" value="OM_assembly_BamB"/>
    <property type="match status" value="1"/>
</dbReference>
<dbReference type="InterPro" id="IPR015943">
    <property type="entry name" value="WD40/YVTN_repeat-like_dom_sf"/>
</dbReference>
<dbReference type="GO" id="GO:0009279">
    <property type="term" value="C:cell outer membrane"/>
    <property type="evidence" value="ECO:0007669"/>
    <property type="project" value="UniProtKB-SubCell"/>
</dbReference>
<dbReference type="InterPro" id="IPR011047">
    <property type="entry name" value="Quinoprotein_ADH-like_sf"/>
</dbReference>
<dbReference type="SUPFAM" id="SSF50998">
    <property type="entry name" value="Quinoprotein alcohol dehydrogenase-like"/>
    <property type="match status" value="1"/>
</dbReference>
<evidence type="ECO:0000256" key="5">
    <source>
        <dbReference type="SAM" id="SignalP"/>
    </source>
</evidence>
<dbReference type="PANTHER" id="PTHR34512:SF30">
    <property type="entry name" value="OUTER MEMBRANE PROTEIN ASSEMBLY FACTOR BAMB"/>
    <property type="match status" value="1"/>
</dbReference>
<sequence>MMPSFKMSVLAGCLALSLATLSGCSSTDNRYEPTPLSAIEDASLSPVQKWSVSLGGKADFGFAPTVVGGYVYAASTNGQVVKVDLNSGSTLWSKKLDARLSAGVGADGRAVVVATHDGYVIALNDQGEEMWRAKAATEVNVPPVVGYGIAVVRTGDYRLQAFDLRDGAVRWSVQRPGPALALKAASQMEIIDGLVFAGMPNGRMMAIDAESGAVQWEETIAVSKGATDLERIIDVVGAPQFQGPIMCAAAYQGRIACFDLSQGGMPLWNQNYSTKTGPASDSRFLFVANEHDVLNAFTLQDGINIWTQNALKNRQLSPPTVITQALVVGDYAGVLHFLSRSDGRLLGRINVGGGAMQSPLVGTSEGVVLQTGNGNLLLVDAN</sequence>
<dbReference type="InterPro" id="IPR018391">
    <property type="entry name" value="PQQ_b-propeller_rpt"/>
</dbReference>
<reference evidence="7" key="1">
    <citation type="journal article" date="2021" name="PeerJ">
        <title>Extensive microbial diversity within the chicken gut microbiome revealed by metagenomics and culture.</title>
        <authorList>
            <person name="Gilroy R."/>
            <person name="Ravi A."/>
            <person name="Getino M."/>
            <person name="Pursley I."/>
            <person name="Horton D.L."/>
            <person name="Alikhan N.F."/>
            <person name="Baker D."/>
            <person name="Gharbi K."/>
            <person name="Hall N."/>
            <person name="Watson M."/>
            <person name="Adriaenssens E.M."/>
            <person name="Foster-Nyarko E."/>
            <person name="Jarju S."/>
            <person name="Secka A."/>
            <person name="Antonio M."/>
            <person name="Oren A."/>
            <person name="Chaudhuri R.R."/>
            <person name="La Ragione R."/>
            <person name="Hildebrand F."/>
            <person name="Pallen M.J."/>
        </authorList>
    </citation>
    <scope>NUCLEOTIDE SEQUENCE</scope>
    <source>
        <strain evidence="7">9264</strain>
    </source>
</reference>
<dbReference type="Pfam" id="PF13360">
    <property type="entry name" value="PQQ_2"/>
    <property type="match status" value="1"/>
</dbReference>
<keyword evidence="3 4" id="KW-0998">Cell outer membrane</keyword>
<evidence type="ECO:0000256" key="2">
    <source>
        <dbReference type="ARBA" id="ARBA00023136"/>
    </source>
</evidence>
<comment type="similarity">
    <text evidence="4">Belongs to the BamB family.</text>
</comment>
<evidence type="ECO:0000313" key="8">
    <source>
        <dbReference type="Proteomes" id="UP000823889"/>
    </source>
</evidence>
<accession>A0A9D2U8J6</accession>
<dbReference type="AlphaFoldDB" id="A0A9D2U8J6"/>
<comment type="subcellular location">
    <subcellularLocation>
        <location evidence="4">Cell outer membrane</location>
        <topology evidence="4">Lipid-anchor</topology>
    </subcellularLocation>
</comment>
<evidence type="ECO:0000256" key="1">
    <source>
        <dbReference type="ARBA" id="ARBA00022729"/>
    </source>
</evidence>
<keyword evidence="4" id="KW-0564">Palmitate</keyword>
<dbReference type="SMART" id="SM00564">
    <property type="entry name" value="PQQ"/>
    <property type="match status" value="6"/>
</dbReference>
<dbReference type="PANTHER" id="PTHR34512">
    <property type="entry name" value="CELL SURFACE PROTEIN"/>
    <property type="match status" value="1"/>
</dbReference>
<comment type="caution">
    <text evidence="7">The sequence shown here is derived from an EMBL/GenBank/DDBJ whole genome shotgun (WGS) entry which is preliminary data.</text>
</comment>
<protein>
    <recommendedName>
        <fullName evidence="4">Outer membrane protein assembly factor BamB</fullName>
    </recommendedName>
</protein>
<feature type="signal peptide" evidence="5">
    <location>
        <begin position="1"/>
        <end position="22"/>
    </location>
</feature>
<feature type="chain" id="PRO_5039369809" description="Outer membrane protein assembly factor BamB" evidence="5">
    <location>
        <begin position="23"/>
        <end position="382"/>
    </location>
</feature>
<dbReference type="InterPro" id="IPR002372">
    <property type="entry name" value="PQQ_rpt_dom"/>
</dbReference>
<proteinExistence type="inferred from homology"/>
<keyword evidence="1 4" id="KW-0732">Signal</keyword>
<evidence type="ECO:0000256" key="4">
    <source>
        <dbReference type="HAMAP-Rule" id="MF_00923"/>
    </source>
</evidence>
<dbReference type="InterPro" id="IPR017687">
    <property type="entry name" value="BamB"/>
</dbReference>
<reference evidence="7" key="2">
    <citation type="submission" date="2021-04" db="EMBL/GenBank/DDBJ databases">
        <authorList>
            <person name="Gilroy R."/>
        </authorList>
    </citation>
    <scope>NUCLEOTIDE SEQUENCE</scope>
    <source>
        <strain evidence="7">9264</strain>
    </source>
</reference>
<keyword evidence="4" id="KW-0449">Lipoprotein</keyword>
<comment type="function">
    <text evidence="4">Part of the outer membrane protein assembly complex, which is involved in assembly and insertion of beta-barrel proteins into the outer membrane.</text>
</comment>
<dbReference type="GO" id="GO:0043165">
    <property type="term" value="P:Gram-negative-bacterium-type cell outer membrane assembly"/>
    <property type="evidence" value="ECO:0007669"/>
    <property type="project" value="UniProtKB-UniRule"/>
</dbReference>
<dbReference type="Proteomes" id="UP000823889">
    <property type="component" value="Unassembled WGS sequence"/>
</dbReference>